<dbReference type="SUPFAM" id="SSF52540">
    <property type="entry name" value="P-loop containing nucleoside triphosphate hydrolases"/>
    <property type="match status" value="1"/>
</dbReference>
<evidence type="ECO:0000256" key="8">
    <source>
        <dbReference type="HAMAP-Rule" id="MF_00011"/>
    </source>
</evidence>
<accession>A0A378RJE0</accession>
<dbReference type="AlphaFoldDB" id="A0A378RJE0"/>
<comment type="subunit">
    <text evidence="1 8">Homodimer.</text>
</comment>
<keyword evidence="2 8" id="KW-0436">Ligase</keyword>
<comment type="subcellular location">
    <subcellularLocation>
        <location evidence="8">Cytoplasm</location>
    </subcellularLocation>
</comment>
<dbReference type="CDD" id="cd03108">
    <property type="entry name" value="AdSS"/>
    <property type="match status" value="1"/>
</dbReference>
<dbReference type="NCBIfam" id="NF002223">
    <property type="entry name" value="PRK01117.1"/>
    <property type="match status" value="1"/>
</dbReference>
<comment type="catalytic activity">
    <reaction evidence="8 9">
        <text>IMP + L-aspartate + GTP = N(6)-(1,2-dicarboxyethyl)-AMP + GDP + phosphate + 2 H(+)</text>
        <dbReference type="Rhea" id="RHEA:15753"/>
        <dbReference type="ChEBI" id="CHEBI:15378"/>
        <dbReference type="ChEBI" id="CHEBI:29991"/>
        <dbReference type="ChEBI" id="CHEBI:37565"/>
        <dbReference type="ChEBI" id="CHEBI:43474"/>
        <dbReference type="ChEBI" id="CHEBI:57567"/>
        <dbReference type="ChEBI" id="CHEBI:58053"/>
        <dbReference type="ChEBI" id="CHEBI:58189"/>
        <dbReference type="EC" id="6.3.4.4"/>
    </reaction>
</comment>
<feature type="active site" description="Proton donor" evidence="8">
    <location>
        <position position="41"/>
    </location>
</feature>
<comment type="function">
    <text evidence="8">Plays an important role in the de novo pathway of purine nucleotide biosynthesis. Catalyzes the first committed step in the biosynthesis of AMP from IMP.</text>
</comment>
<feature type="binding site" description="in other chain" evidence="8">
    <location>
        <begin position="38"/>
        <end position="41"/>
    </location>
    <ligand>
        <name>IMP</name>
        <dbReference type="ChEBI" id="CHEBI:58053"/>
        <note>ligand shared between dimeric partners</note>
    </ligand>
</feature>
<dbReference type="GO" id="GO:0046040">
    <property type="term" value="P:IMP metabolic process"/>
    <property type="evidence" value="ECO:0007669"/>
    <property type="project" value="TreeGrafter"/>
</dbReference>
<dbReference type="EMBL" id="UGQL01000001">
    <property type="protein sequence ID" value="STZ27163.1"/>
    <property type="molecule type" value="Genomic_DNA"/>
</dbReference>
<keyword evidence="3 8" id="KW-0479">Metal-binding</keyword>
<reference evidence="10 11" key="1">
    <citation type="submission" date="2018-06" db="EMBL/GenBank/DDBJ databases">
        <authorList>
            <consortium name="Pathogen Informatics"/>
            <person name="Doyle S."/>
        </authorList>
    </citation>
    <scope>NUCLEOTIDE SEQUENCE [LARGE SCALE GENOMIC DNA]</scope>
    <source>
        <strain evidence="10 11">NCTC11179</strain>
    </source>
</reference>
<gene>
    <name evidence="10" type="primary">purA_2</name>
    <name evidence="8" type="synonym">purA</name>
    <name evidence="10" type="ORF">NCTC11179_00696</name>
</gene>
<feature type="binding site" evidence="8">
    <location>
        <begin position="300"/>
        <end position="306"/>
    </location>
    <ligand>
        <name>substrate</name>
    </ligand>
</feature>
<keyword evidence="11" id="KW-1185">Reference proteome</keyword>
<feature type="active site" description="Proton acceptor" evidence="8">
    <location>
        <position position="13"/>
    </location>
</feature>
<feature type="binding site" evidence="8">
    <location>
        <position position="145"/>
    </location>
    <ligand>
        <name>IMP</name>
        <dbReference type="ChEBI" id="CHEBI:58053"/>
        <note>ligand shared between dimeric partners</note>
    </ligand>
</feature>
<protein>
    <recommendedName>
        <fullName evidence="8 9">Adenylosuccinate synthetase</fullName>
        <shortName evidence="8">AMPSase</shortName>
        <shortName evidence="8">AdSS</shortName>
        <ecNumber evidence="8 9">6.3.4.4</ecNumber>
    </recommendedName>
    <alternativeName>
        <fullName evidence="8">IMP--aspartate ligase</fullName>
    </alternativeName>
</protein>
<proteinExistence type="inferred from homology"/>
<keyword evidence="7 8" id="KW-0342">GTP-binding</keyword>
<comment type="pathway">
    <text evidence="8 9">Purine metabolism; AMP biosynthesis via de novo pathway; AMP from IMP: step 1/2.</text>
</comment>
<dbReference type="Gene3D" id="3.90.170.10">
    <property type="entry name" value="Adenylosuccinate Synthetase, subunit A, domain 3"/>
    <property type="match status" value="1"/>
</dbReference>
<evidence type="ECO:0000256" key="6">
    <source>
        <dbReference type="ARBA" id="ARBA00022842"/>
    </source>
</evidence>
<evidence type="ECO:0000256" key="9">
    <source>
        <dbReference type="RuleBase" id="RU000520"/>
    </source>
</evidence>
<dbReference type="GO" id="GO:0044208">
    <property type="term" value="P:'de novo' AMP biosynthetic process"/>
    <property type="evidence" value="ECO:0007669"/>
    <property type="project" value="UniProtKB-UniRule"/>
</dbReference>
<dbReference type="NCBIfam" id="TIGR00184">
    <property type="entry name" value="purA"/>
    <property type="match status" value="1"/>
</dbReference>
<dbReference type="PANTHER" id="PTHR11846:SF0">
    <property type="entry name" value="ADENYLOSUCCINATE SYNTHETASE"/>
    <property type="match status" value="1"/>
</dbReference>
<comment type="cofactor">
    <cofactor evidence="8">
        <name>Mg(2+)</name>
        <dbReference type="ChEBI" id="CHEBI:18420"/>
    </cofactor>
    <text evidence="8">Binds 1 Mg(2+) ion per subunit.</text>
</comment>
<comment type="similarity">
    <text evidence="8 9">Belongs to the adenylosuccinate synthetase family.</text>
</comment>
<dbReference type="InterPro" id="IPR027417">
    <property type="entry name" value="P-loop_NTPase"/>
</dbReference>
<feature type="binding site" evidence="8">
    <location>
        <position position="13"/>
    </location>
    <ligand>
        <name>Mg(2+)</name>
        <dbReference type="ChEBI" id="CHEBI:18420"/>
    </ligand>
</feature>
<keyword evidence="8" id="KW-0963">Cytoplasm</keyword>
<dbReference type="PANTHER" id="PTHR11846">
    <property type="entry name" value="ADENYLOSUCCINATE SYNTHETASE"/>
    <property type="match status" value="1"/>
</dbReference>
<feature type="binding site" description="in other chain" evidence="8">
    <location>
        <begin position="13"/>
        <end position="16"/>
    </location>
    <ligand>
        <name>IMP</name>
        <dbReference type="ChEBI" id="CHEBI:58053"/>
        <note>ligand shared between dimeric partners</note>
    </ligand>
</feature>
<dbReference type="InterPro" id="IPR001114">
    <property type="entry name" value="Adenylosuccinate_synthetase"/>
</dbReference>
<dbReference type="UniPathway" id="UPA00075">
    <property type="reaction ID" value="UER00335"/>
</dbReference>
<dbReference type="InterPro" id="IPR042110">
    <property type="entry name" value="Adenylosuccinate_synth_dom2"/>
</dbReference>
<evidence type="ECO:0000313" key="11">
    <source>
        <dbReference type="Proteomes" id="UP000255024"/>
    </source>
</evidence>
<name>A0A378RJE0_MYROD</name>
<feature type="binding site" evidence="8">
    <location>
        <position position="40"/>
    </location>
    <ligand>
        <name>Mg(2+)</name>
        <dbReference type="ChEBI" id="CHEBI:18420"/>
    </ligand>
</feature>
<feature type="binding site" evidence="8">
    <location>
        <begin position="40"/>
        <end position="42"/>
    </location>
    <ligand>
        <name>GTP</name>
        <dbReference type="ChEBI" id="CHEBI:37565"/>
    </ligand>
</feature>
<feature type="binding site" evidence="8">
    <location>
        <begin position="12"/>
        <end position="18"/>
    </location>
    <ligand>
        <name>GTP</name>
        <dbReference type="ChEBI" id="CHEBI:37565"/>
    </ligand>
</feature>
<evidence type="ECO:0000256" key="3">
    <source>
        <dbReference type="ARBA" id="ARBA00022723"/>
    </source>
</evidence>
<dbReference type="SMART" id="SM00788">
    <property type="entry name" value="Adenylsucc_synt"/>
    <property type="match status" value="1"/>
</dbReference>
<dbReference type="Gene3D" id="1.10.300.10">
    <property type="entry name" value="Adenylosuccinate Synthetase, subunit A, domain 2"/>
    <property type="match status" value="1"/>
</dbReference>
<dbReference type="Gene3D" id="3.40.440.10">
    <property type="entry name" value="Adenylosuccinate Synthetase, subunit A, domain 1"/>
    <property type="match status" value="1"/>
</dbReference>
<dbReference type="InterPro" id="IPR042109">
    <property type="entry name" value="Adenylosuccinate_synth_dom1"/>
</dbReference>
<feature type="binding site" description="in other chain" evidence="8">
    <location>
        <position position="240"/>
    </location>
    <ligand>
        <name>IMP</name>
        <dbReference type="ChEBI" id="CHEBI:58053"/>
        <note>ligand shared between dimeric partners</note>
    </ligand>
</feature>
<dbReference type="FunFam" id="3.90.170.10:FF:000001">
    <property type="entry name" value="Adenylosuccinate synthetase"/>
    <property type="match status" value="1"/>
</dbReference>
<dbReference type="GO" id="GO:0005737">
    <property type="term" value="C:cytoplasm"/>
    <property type="evidence" value="ECO:0007669"/>
    <property type="project" value="UniProtKB-SubCell"/>
</dbReference>
<dbReference type="EC" id="6.3.4.4" evidence="8 9"/>
<dbReference type="PROSITE" id="PS01266">
    <property type="entry name" value="ADENYLOSUCCIN_SYN_1"/>
    <property type="match status" value="1"/>
</dbReference>
<evidence type="ECO:0000256" key="1">
    <source>
        <dbReference type="ARBA" id="ARBA00011738"/>
    </source>
</evidence>
<keyword evidence="4 8" id="KW-0547">Nucleotide-binding</keyword>
<feature type="binding site" description="in other chain" evidence="8">
    <location>
        <position position="225"/>
    </location>
    <ligand>
        <name>IMP</name>
        <dbReference type="ChEBI" id="CHEBI:58053"/>
        <note>ligand shared between dimeric partners</note>
    </ligand>
</feature>
<keyword evidence="6 8" id="KW-0460">Magnesium</keyword>
<feature type="binding site" evidence="8">
    <location>
        <begin position="413"/>
        <end position="415"/>
    </location>
    <ligand>
        <name>GTP</name>
        <dbReference type="ChEBI" id="CHEBI:37565"/>
    </ligand>
</feature>
<evidence type="ECO:0000256" key="2">
    <source>
        <dbReference type="ARBA" id="ARBA00022598"/>
    </source>
</evidence>
<dbReference type="InterPro" id="IPR018220">
    <property type="entry name" value="Adenylosuccin_syn_GTP-bd"/>
</dbReference>
<feature type="binding site" description="in other chain" evidence="8">
    <location>
        <position position="131"/>
    </location>
    <ligand>
        <name>IMP</name>
        <dbReference type="ChEBI" id="CHEBI:58053"/>
        <note>ligand shared between dimeric partners</note>
    </ligand>
</feature>
<keyword evidence="5 8" id="KW-0658">Purine biosynthesis</keyword>
<organism evidence="10 11">
    <name type="scientific">Myroides odoratus</name>
    <name type="common">Flavobacterium odoratum</name>
    <dbReference type="NCBI Taxonomy" id="256"/>
    <lineage>
        <taxon>Bacteria</taxon>
        <taxon>Pseudomonadati</taxon>
        <taxon>Bacteroidota</taxon>
        <taxon>Flavobacteriia</taxon>
        <taxon>Flavobacteriales</taxon>
        <taxon>Flavobacteriaceae</taxon>
        <taxon>Myroides</taxon>
    </lineage>
</organism>
<evidence type="ECO:0000256" key="4">
    <source>
        <dbReference type="ARBA" id="ARBA00022741"/>
    </source>
</evidence>
<evidence type="ECO:0000256" key="5">
    <source>
        <dbReference type="ARBA" id="ARBA00022755"/>
    </source>
</evidence>
<feature type="binding site" evidence="8">
    <location>
        <begin position="332"/>
        <end position="334"/>
    </location>
    <ligand>
        <name>GTP</name>
        <dbReference type="ChEBI" id="CHEBI:37565"/>
    </ligand>
</feature>
<dbReference type="GO" id="GO:0004019">
    <property type="term" value="F:adenylosuccinate synthase activity"/>
    <property type="evidence" value="ECO:0007669"/>
    <property type="project" value="UniProtKB-UniRule"/>
</dbReference>
<dbReference type="InterPro" id="IPR042111">
    <property type="entry name" value="Adenylosuccinate_synth_dom3"/>
</dbReference>
<dbReference type="Proteomes" id="UP000255024">
    <property type="component" value="Unassembled WGS sequence"/>
</dbReference>
<dbReference type="GO" id="GO:0000287">
    <property type="term" value="F:magnesium ion binding"/>
    <property type="evidence" value="ECO:0007669"/>
    <property type="project" value="UniProtKB-UniRule"/>
</dbReference>
<feature type="binding site" evidence="8">
    <location>
        <position position="306"/>
    </location>
    <ligand>
        <name>GTP</name>
        <dbReference type="ChEBI" id="CHEBI:37565"/>
    </ligand>
</feature>
<dbReference type="HAMAP" id="MF_00011">
    <property type="entry name" value="Adenylosucc_synth"/>
    <property type="match status" value="1"/>
</dbReference>
<dbReference type="GO" id="GO:0005525">
    <property type="term" value="F:GTP binding"/>
    <property type="evidence" value="ECO:0007669"/>
    <property type="project" value="UniProtKB-UniRule"/>
</dbReference>
<evidence type="ECO:0000256" key="7">
    <source>
        <dbReference type="ARBA" id="ARBA00023134"/>
    </source>
</evidence>
<dbReference type="Pfam" id="PF00709">
    <property type="entry name" value="Adenylsucc_synt"/>
    <property type="match status" value="1"/>
</dbReference>
<evidence type="ECO:0000313" key="10">
    <source>
        <dbReference type="EMBL" id="STZ27163.1"/>
    </source>
</evidence>
<sequence>MSMDILVGLQWGDEGKGKFIDHICSQYDIVARFNGGANAGHSIYYNGEKVTLKLLPSGVFYPNTMNVIGTGVVVNPIQLQQEIEQLMALDATLALPKRLLLSAKAHLVLPTYAYFDQFYEAHPDYRTIGTTKNGIAPAYAAKILRQNLRVGDIYSAQFTSELQAILARQYRELEQFQCDLPPLKEMEAAYMDGIAFLKTLLITDTELYVNQALNEGKKVLAEGAQATMLDIDHGTYPYVTSSSTVAGGACTGLGVSPKKIGEIFGVTKAYTTRVGEGIFPTELAGAEAEQLRNKGGEFGSNTKRPRRVGWLDLPALKYACMVNGVTQLIVTKGDILSDREEVPVCTHYEVEGKQQAYFSVHQDEETTQAIYQSFEGWTGDFTQIKAENQVPLAYKAYLNFIADTVSVPVTYLSTGPQREEILKLKGN</sequence>
<feature type="binding site" description="in other chain" evidence="8">
    <location>
        <position position="304"/>
    </location>
    <ligand>
        <name>IMP</name>
        <dbReference type="ChEBI" id="CHEBI:58053"/>
        <note>ligand shared between dimeric partners</note>
    </ligand>
</feature>